<dbReference type="RefSeq" id="WP_075053635.1">
    <property type="nucleotide sequence ID" value="NZ_CP007536.1"/>
</dbReference>
<sequence length="62" mass="7233">MYNKQSCRECGAYLTPHSFCMGCREHVSWECGQCGRIDDYTHVHNYCRAAFKREIVVETVRG</sequence>
<evidence type="ECO:0000313" key="1">
    <source>
        <dbReference type="EMBL" id="AIC14412.1"/>
    </source>
</evidence>
<dbReference type="STRING" id="926571.NVIE_002270"/>
<dbReference type="AlphaFoldDB" id="A0A060HMM1"/>
<name>A0A060HMM1_9ARCH</name>
<dbReference type="KEGG" id="nvn:NVIE_002270"/>
<accession>A0A060HMM1</accession>
<dbReference type="EMBL" id="CP007536">
    <property type="protein sequence ID" value="AIC14412.1"/>
    <property type="molecule type" value="Genomic_DNA"/>
</dbReference>
<evidence type="ECO:0000313" key="2">
    <source>
        <dbReference type="Proteomes" id="UP000027093"/>
    </source>
</evidence>
<reference evidence="1 2" key="1">
    <citation type="journal article" date="2014" name="Int. J. Syst. Evol. Microbiol.">
        <title>Nitrososphaera viennensis gen. nov., sp. nov., an aerobic and mesophilic, ammonia-oxidizing archaeon from soil and a member of the archaeal phylum Thaumarchaeota.</title>
        <authorList>
            <person name="Stieglmeier M."/>
            <person name="Klingl A."/>
            <person name="Alves R.J."/>
            <person name="Rittmann S.K."/>
            <person name="Melcher M."/>
            <person name="Leisch N."/>
            <person name="Schleper C."/>
        </authorList>
    </citation>
    <scope>NUCLEOTIDE SEQUENCE [LARGE SCALE GENOMIC DNA]</scope>
    <source>
        <strain evidence="1">EN76</strain>
    </source>
</reference>
<dbReference type="OrthoDB" id="372763at2157"/>
<protein>
    <submittedName>
        <fullName evidence="1">Uncharacterized protein</fullName>
    </submittedName>
</protein>
<dbReference type="HOGENOM" id="CLU_2856920_0_0_2"/>
<keyword evidence="2" id="KW-1185">Reference proteome</keyword>
<organism evidence="1 2">
    <name type="scientific">Nitrososphaera viennensis EN76</name>
    <dbReference type="NCBI Taxonomy" id="926571"/>
    <lineage>
        <taxon>Archaea</taxon>
        <taxon>Nitrososphaerota</taxon>
        <taxon>Nitrososphaeria</taxon>
        <taxon>Nitrososphaerales</taxon>
        <taxon>Nitrososphaeraceae</taxon>
        <taxon>Nitrososphaera</taxon>
    </lineage>
</organism>
<dbReference type="Proteomes" id="UP000027093">
    <property type="component" value="Chromosome"/>
</dbReference>
<dbReference type="GeneID" id="74945486"/>
<proteinExistence type="predicted"/>
<gene>
    <name evidence="1" type="ORF">NVIE_002270</name>
</gene>